<gene>
    <name evidence="4" type="ORF">GJ688_17075</name>
</gene>
<comment type="caution">
    <text evidence="4">The sequence shown here is derived from an EMBL/GenBank/DDBJ whole genome shotgun (WGS) entry which is preliminary data.</text>
</comment>
<dbReference type="OrthoDB" id="9806342at2"/>
<feature type="domain" description="NodB homology" evidence="3">
    <location>
        <begin position="110"/>
        <end position="289"/>
    </location>
</feature>
<dbReference type="GO" id="GO:0016810">
    <property type="term" value="F:hydrolase activity, acting on carbon-nitrogen (but not peptide) bonds"/>
    <property type="evidence" value="ECO:0007669"/>
    <property type="project" value="InterPro"/>
</dbReference>
<evidence type="ECO:0000313" key="4">
    <source>
        <dbReference type="EMBL" id="MTV50651.1"/>
    </source>
</evidence>
<evidence type="ECO:0000256" key="2">
    <source>
        <dbReference type="SAM" id="Phobius"/>
    </source>
</evidence>
<dbReference type="InterPro" id="IPR011330">
    <property type="entry name" value="Glyco_hydro/deAcase_b/a-brl"/>
</dbReference>
<keyword evidence="2" id="KW-1133">Transmembrane helix</keyword>
<dbReference type="AlphaFoldDB" id="A0A6I3SNQ2"/>
<name>A0A6I3SNQ2_HELMO</name>
<dbReference type="InterPro" id="IPR050248">
    <property type="entry name" value="Polysacc_deacetylase_ArnD"/>
</dbReference>
<organism evidence="4 5">
    <name type="scientific">Heliobacterium mobile</name>
    <name type="common">Heliobacillus mobilis</name>
    <dbReference type="NCBI Taxonomy" id="28064"/>
    <lineage>
        <taxon>Bacteria</taxon>
        <taxon>Bacillati</taxon>
        <taxon>Bacillota</taxon>
        <taxon>Clostridia</taxon>
        <taxon>Eubacteriales</taxon>
        <taxon>Heliobacteriaceae</taxon>
        <taxon>Heliobacterium</taxon>
    </lineage>
</organism>
<evidence type="ECO:0000256" key="1">
    <source>
        <dbReference type="SAM" id="MobiDB-lite"/>
    </source>
</evidence>
<reference evidence="4 5" key="1">
    <citation type="submission" date="2019-11" db="EMBL/GenBank/DDBJ databases">
        <title>Whole-genome sequence of a the green, strictly anaerobic photosynthetic bacterium Heliobacillus mobilis DSM 6151.</title>
        <authorList>
            <person name="Kyndt J.A."/>
            <person name="Meyer T.E."/>
        </authorList>
    </citation>
    <scope>NUCLEOTIDE SEQUENCE [LARGE SCALE GENOMIC DNA]</scope>
    <source>
        <strain evidence="4 5">DSM 6151</strain>
    </source>
</reference>
<keyword evidence="2" id="KW-0812">Transmembrane</keyword>
<keyword evidence="5" id="KW-1185">Reference proteome</keyword>
<feature type="region of interest" description="Disordered" evidence="1">
    <location>
        <begin position="36"/>
        <end position="63"/>
    </location>
</feature>
<dbReference type="PROSITE" id="PS51677">
    <property type="entry name" value="NODB"/>
    <property type="match status" value="1"/>
</dbReference>
<dbReference type="GO" id="GO:0005975">
    <property type="term" value="P:carbohydrate metabolic process"/>
    <property type="evidence" value="ECO:0007669"/>
    <property type="project" value="InterPro"/>
</dbReference>
<feature type="transmembrane region" description="Helical" evidence="2">
    <location>
        <begin position="7"/>
        <end position="28"/>
    </location>
</feature>
<protein>
    <submittedName>
        <fullName evidence="4">Polysaccharide deacetylase family protein</fullName>
    </submittedName>
</protein>
<evidence type="ECO:0000259" key="3">
    <source>
        <dbReference type="PROSITE" id="PS51677"/>
    </source>
</evidence>
<dbReference type="Proteomes" id="UP000430670">
    <property type="component" value="Unassembled WGS sequence"/>
</dbReference>
<dbReference type="InterPro" id="IPR002509">
    <property type="entry name" value="NODB_dom"/>
</dbReference>
<dbReference type="Pfam" id="PF01522">
    <property type="entry name" value="Polysacc_deac_1"/>
    <property type="match status" value="1"/>
</dbReference>
<proteinExistence type="predicted"/>
<keyword evidence="2" id="KW-0472">Membrane</keyword>
<sequence length="301" mass="33765">MSRTARWMTIFLAGIIIATALYLTFLGMKKNIQPDSQATTSREEPFSTTQSPHAPLSKSDEVSFGRTIRGDTRSMTEKTLARWQEWRRAVELLSTQNPDTLFIGGPSDKKTLCLTFDDGPDNRNTPKVLEILQKEQVRATFFFLGNNAEQYKKIVKQAYDAGHVIGSHSFDHPYLTKKTEPQLEEQIHQTEESLSKIIGKRPALLRPPYGDVNASVLNVLSKKGYKLVLWSLDTFDWNQKTNTEIVDYVTNNVRPGDIILMHSADNGSASVKALPSIISALKHAGYSFSTVDEVLGVNPYQ</sequence>
<evidence type="ECO:0000313" key="5">
    <source>
        <dbReference type="Proteomes" id="UP000430670"/>
    </source>
</evidence>
<accession>A0A6I3SNQ2</accession>
<dbReference type="SUPFAM" id="SSF88713">
    <property type="entry name" value="Glycoside hydrolase/deacetylase"/>
    <property type="match status" value="1"/>
</dbReference>
<dbReference type="Gene3D" id="3.20.20.370">
    <property type="entry name" value="Glycoside hydrolase/deacetylase"/>
    <property type="match status" value="1"/>
</dbReference>
<dbReference type="CDD" id="cd10917">
    <property type="entry name" value="CE4_NodB_like_6s_7s"/>
    <property type="match status" value="1"/>
</dbReference>
<dbReference type="PANTHER" id="PTHR10587">
    <property type="entry name" value="GLYCOSYL TRANSFERASE-RELATED"/>
    <property type="match status" value="1"/>
</dbReference>
<feature type="compositionally biased region" description="Polar residues" evidence="1">
    <location>
        <begin position="36"/>
        <end position="52"/>
    </location>
</feature>
<dbReference type="EMBL" id="WNKU01000031">
    <property type="protein sequence ID" value="MTV50651.1"/>
    <property type="molecule type" value="Genomic_DNA"/>
</dbReference>